<evidence type="ECO:0000256" key="2">
    <source>
        <dbReference type="ARBA" id="ARBA00023125"/>
    </source>
</evidence>
<dbReference type="InterPro" id="IPR009057">
    <property type="entry name" value="Homeodomain-like_sf"/>
</dbReference>
<accession>A0A2N0ZEL2</accession>
<dbReference type="EMBL" id="PISD01000034">
    <property type="protein sequence ID" value="PKG27956.1"/>
    <property type="molecule type" value="Genomic_DNA"/>
</dbReference>
<dbReference type="Pfam" id="PF14526">
    <property type="entry name" value="Cass2"/>
    <property type="match status" value="1"/>
</dbReference>
<keyword evidence="2" id="KW-0238">DNA-binding</keyword>
<dbReference type="SUPFAM" id="SSF55136">
    <property type="entry name" value="Probable bacterial effector-binding domain"/>
    <property type="match status" value="1"/>
</dbReference>
<dbReference type="InterPro" id="IPR011256">
    <property type="entry name" value="Reg_factor_effector_dom_sf"/>
</dbReference>
<reference evidence="5 6" key="1">
    <citation type="journal article" date="2010" name="Int. J. Syst. Evol. Microbiol.">
        <title>Bacillus horneckiae sp. nov., isolated from a spacecraft-assembly clean room.</title>
        <authorList>
            <person name="Vaishampayan P."/>
            <person name="Probst A."/>
            <person name="Krishnamurthi S."/>
            <person name="Ghosh S."/>
            <person name="Osman S."/>
            <person name="McDowall A."/>
            <person name="Ruckmani A."/>
            <person name="Mayilraj S."/>
            <person name="Venkateswaran K."/>
        </authorList>
    </citation>
    <scope>NUCLEOTIDE SEQUENCE [LARGE SCALE GENOMIC DNA]</scope>
    <source>
        <strain evidence="6">1PO1SC</strain>
    </source>
</reference>
<dbReference type="SUPFAM" id="SSF46689">
    <property type="entry name" value="Homeodomain-like"/>
    <property type="match status" value="2"/>
</dbReference>
<keyword evidence="1" id="KW-0805">Transcription regulation</keyword>
<dbReference type="Gene3D" id="3.20.80.10">
    <property type="entry name" value="Regulatory factor, effector binding domain"/>
    <property type="match status" value="1"/>
</dbReference>
<evidence type="ECO:0000313" key="6">
    <source>
        <dbReference type="Proteomes" id="UP000233343"/>
    </source>
</evidence>
<proteinExistence type="predicted"/>
<dbReference type="InterPro" id="IPR050959">
    <property type="entry name" value="MarA-like"/>
</dbReference>
<dbReference type="PANTHER" id="PTHR47504:SF5">
    <property type="entry name" value="RIGHT ORIGIN-BINDING PROTEIN"/>
    <property type="match status" value="1"/>
</dbReference>
<sequence>MEPLLTLQKVIDFIEKNIKNDMNPEELAKLAGYSPFHFSRLFKKYTGFSTKEYVIKRKLQHALYDLACGKKIIDISTDYGFHTHAGFTKAFKNSFGSSPRLYKMHCPIGKPQKPDLQTLFNKQVGGIVLQPKIVARSAFTVVGQTFESNRNNVSFTRDEPAFWDMRGLTDGTVERDLYKYFQPQKHGEYCMNIQREEGHFTYLFAVDYDGSANLPAGFTIHRMPSADYAVFKTPAVAVSHFVSTIKGTWRYILEEWLPSSSYEVNEEVSDFEYYDEFCHYWDFEKIYMEIHLPIKKRAATS</sequence>
<dbReference type="PANTHER" id="PTHR47504">
    <property type="entry name" value="RIGHT ORIGIN-BINDING PROTEIN"/>
    <property type="match status" value="1"/>
</dbReference>
<dbReference type="InterPro" id="IPR010499">
    <property type="entry name" value="AraC_E-bd"/>
</dbReference>
<comment type="caution">
    <text evidence="5">The sequence shown here is derived from an EMBL/GenBank/DDBJ whole genome shotgun (WGS) entry which is preliminary data.</text>
</comment>
<keyword evidence="3" id="KW-0804">Transcription</keyword>
<gene>
    <name evidence="5" type="ORF">CWS20_16355</name>
</gene>
<organism evidence="5 6">
    <name type="scientific">Cytobacillus horneckiae</name>
    <dbReference type="NCBI Taxonomy" id="549687"/>
    <lineage>
        <taxon>Bacteria</taxon>
        <taxon>Bacillati</taxon>
        <taxon>Bacillota</taxon>
        <taxon>Bacilli</taxon>
        <taxon>Bacillales</taxon>
        <taxon>Bacillaceae</taxon>
        <taxon>Cytobacillus</taxon>
    </lineage>
</organism>
<name>A0A2N0ZEL2_9BACI</name>
<feature type="domain" description="HTH araC/xylS-type" evidence="4">
    <location>
        <begin position="8"/>
        <end position="105"/>
    </location>
</feature>
<dbReference type="PROSITE" id="PS01124">
    <property type="entry name" value="HTH_ARAC_FAMILY_2"/>
    <property type="match status" value="1"/>
</dbReference>
<evidence type="ECO:0000256" key="3">
    <source>
        <dbReference type="ARBA" id="ARBA00023163"/>
    </source>
</evidence>
<dbReference type="Pfam" id="PF12833">
    <property type="entry name" value="HTH_18"/>
    <property type="match status" value="1"/>
</dbReference>
<dbReference type="GO" id="GO:0003700">
    <property type="term" value="F:DNA-binding transcription factor activity"/>
    <property type="evidence" value="ECO:0007669"/>
    <property type="project" value="InterPro"/>
</dbReference>
<dbReference type="GO" id="GO:0043565">
    <property type="term" value="F:sequence-specific DNA binding"/>
    <property type="evidence" value="ECO:0007669"/>
    <property type="project" value="InterPro"/>
</dbReference>
<dbReference type="PROSITE" id="PS00041">
    <property type="entry name" value="HTH_ARAC_FAMILY_1"/>
    <property type="match status" value="1"/>
</dbReference>
<dbReference type="Proteomes" id="UP000233343">
    <property type="component" value="Unassembled WGS sequence"/>
</dbReference>
<evidence type="ECO:0000256" key="1">
    <source>
        <dbReference type="ARBA" id="ARBA00023015"/>
    </source>
</evidence>
<dbReference type="SMART" id="SM00871">
    <property type="entry name" value="AraC_E_bind"/>
    <property type="match status" value="1"/>
</dbReference>
<evidence type="ECO:0000313" key="5">
    <source>
        <dbReference type="EMBL" id="PKG27956.1"/>
    </source>
</evidence>
<keyword evidence="6" id="KW-1185">Reference proteome</keyword>
<dbReference type="InterPro" id="IPR029441">
    <property type="entry name" value="Cass2"/>
</dbReference>
<evidence type="ECO:0000259" key="4">
    <source>
        <dbReference type="PROSITE" id="PS01124"/>
    </source>
</evidence>
<dbReference type="RefSeq" id="WP_066194978.1">
    <property type="nucleotide sequence ID" value="NZ_JARMMB010000014.1"/>
</dbReference>
<dbReference type="SMART" id="SM00342">
    <property type="entry name" value="HTH_ARAC"/>
    <property type="match status" value="1"/>
</dbReference>
<dbReference type="Gene3D" id="1.10.10.60">
    <property type="entry name" value="Homeodomain-like"/>
    <property type="match status" value="2"/>
</dbReference>
<dbReference type="InterPro" id="IPR018060">
    <property type="entry name" value="HTH_AraC"/>
</dbReference>
<dbReference type="AlphaFoldDB" id="A0A2N0ZEL2"/>
<dbReference type="InterPro" id="IPR018062">
    <property type="entry name" value="HTH_AraC-typ_CS"/>
</dbReference>
<protein>
    <submittedName>
        <fullName evidence="5">AraC family transcriptional regulator</fullName>
    </submittedName>
</protein>